<evidence type="ECO:0000313" key="3">
    <source>
        <dbReference type="Proteomes" id="UP000061382"/>
    </source>
</evidence>
<dbReference type="OrthoDB" id="5488826at2"/>
<keyword evidence="2" id="KW-0456">Lyase</keyword>
<feature type="domain" description="DUF6298" evidence="1">
    <location>
        <begin position="483"/>
        <end position="972"/>
    </location>
</feature>
<name>A0A0P0D3E0_9BACT</name>
<keyword evidence="3" id="KW-1185">Reference proteome</keyword>
<proteinExistence type="predicted"/>
<dbReference type="InterPro" id="IPR046265">
    <property type="entry name" value="DUF6298"/>
</dbReference>
<dbReference type="Pfam" id="PF19815">
    <property type="entry name" value="DUF6298"/>
    <property type="match status" value="1"/>
</dbReference>
<dbReference type="EMBL" id="CP012644">
    <property type="protein sequence ID" value="ALJ01632.1"/>
    <property type="molecule type" value="Genomic_DNA"/>
</dbReference>
<sequence>MNCNSSTFPQIKLLFYLIGFFALLSISAFTQVIAQTKLLPPVSVDAAGRLVYTPDAQGNRVPDFSYSGYMAGEQPIPDVPIRVVVPVINGDATHRIQAALDYVASLPKDRNGIRGAVLLEKGTHEVSGGLKIKTSGVVLRGSGMGAGGTVLLGSGQDRQTLLSIAGKDNRELKPAVKVTDGYVPVNASEVHVASPHSFKAGDQVLVHRPSTQEWIDVLDANDFGGNLGYIGWKPGERDIFWDRTIVAVKGTAITLDAPITTALDQQYGGGNVVPYNWSGRISQVGVENLTCRSTYDTRNPKDEAHRWMAITMENVSDAWVRQVVFEHFAGSAVAVLETAKRITVEDCKSLAPVSEIGGHRRYTFFTLGQQTLFQRLYAEYGYHDFAVGYCAAGPNAFVQCQSYLPYSFSGAIDSWASGILFDVVNVDGQALSLKNRMQEANGAGWSGANSMLWQCSASRIDCYKPPTANNWAFGVWAQFAGNGFWHEENSHITPYSLYYAQLSDRIGAQASERAQLQLIETNATSSPTVEQAAALTALAVKPGPVLSDWIDQASTRRAIPVNASAAKTIDKIGYKAPVPTKQPVKKGVQVQNGWLVHGKAVLTGKQYTVPWWRGTLQPLEIKKSKPHLTRYVPGRNGIGLTDELDEVARWMQAENMVAMDHNYGLWYDRRRDDHERVRRMDGEVWAPFYELPYARSGQGTAWDGLSKYDLTKFNYWYWSRLKQFADIADQKGLVLLHQNYFQHNILEAGAHYADFPWRTANNINGTGFPEPPPYAGEKRIFLAEQFYDIKDPVRRELHKAYIRKCLESFAGNTSVIQLISAEYTGPLAFTQFWIDTILEWEKETGKKANVGLSVTKDVQDAILSDPVRAAAVDLIDIRYWWYREDGSVYSPVGGQNLAPRQYARLNKPGKNSFESVYRTVQEFRERYPEKAVVYSAGGHDNHLAWGAFMAGGSLASLPPIREGGFLADAASMKPVSFSGTPPGQWFIGNGGKGYIVYSDSANPVMIDLSGHKGMYKARWIDPKDGHTLKKMEQVKGGKTLALKSPKSGPVVLWLTK</sequence>
<dbReference type="KEGG" id="rti:DC20_21415"/>
<dbReference type="SUPFAM" id="SSF51126">
    <property type="entry name" value="Pectin lyase-like"/>
    <property type="match status" value="1"/>
</dbReference>
<accession>A0A0P0D3E0</accession>
<keyword evidence="2" id="KW-0614">Plasmid</keyword>
<dbReference type="RefSeq" id="WP_062546087.1">
    <property type="nucleotide sequence ID" value="NZ_CP012644.1"/>
</dbReference>
<protein>
    <submittedName>
        <fullName evidence="2">Pectate lyase</fullName>
    </submittedName>
</protein>
<evidence type="ECO:0000259" key="1">
    <source>
        <dbReference type="Pfam" id="PF19815"/>
    </source>
</evidence>
<dbReference type="Gene3D" id="2.160.20.10">
    <property type="entry name" value="Single-stranded right-handed beta-helix, Pectin lyase-like"/>
    <property type="match status" value="1"/>
</dbReference>
<gene>
    <name evidence="2" type="ORF">DC20_21415</name>
</gene>
<dbReference type="InterPro" id="IPR012334">
    <property type="entry name" value="Pectin_lyas_fold"/>
</dbReference>
<dbReference type="AlphaFoldDB" id="A0A0P0D3E0"/>
<organism evidence="2 3">
    <name type="scientific">Rufibacter tibetensis</name>
    <dbReference type="NCBI Taxonomy" id="512763"/>
    <lineage>
        <taxon>Bacteria</taxon>
        <taxon>Pseudomonadati</taxon>
        <taxon>Bacteroidota</taxon>
        <taxon>Cytophagia</taxon>
        <taxon>Cytophagales</taxon>
        <taxon>Hymenobacteraceae</taxon>
        <taxon>Rufibacter</taxon>
    </lineage>
</organism>
<geneLocation type="plasmid" evidence="2 3">
    <name>1</name>
</geneLocation>
<reference evidence="2 3" key="1">
    <citation type="submission" date="2015-08" db="EMBL/GenBank/DDBJ databases">
        <title>Complete genome sequence of Rufibacter tibetensis strain 1351t, a radiation-resistant bacterium from tibet plateau.</title>
        <authorList>
            <person name="Dai J."/>
        </authorList>
    </citation>
    <scope>NUCLEOTIDE SEQUENCE [LARGE SCALE GENOMIC DNA]</scope>
    <source>
        <strain evidence="2 3">1351</strain>
        <plasmid evidence="2 3">1</plasmid>
    </source>
</reference>
<dbReference type="GO" id="GO:0016829">
    <property type="term" value="F:lyase activity"/>
    <property type="evidence" value="ECO:0007669"/>
    <property type="project" value="UniProtKB-KW"/>
</dbReference>
<evidence type="ECO:0000313" key="2">
    <source>
        <dbReference type="EMBL" id="ALJ01632.1"/>
    </source>
</evidence>
<dbReference type="InterPro" id="IPR011050">
    <property type="entry name" value="Pectin_lyase_fold/virulence"/>
</dbReference>
<dbReference type="PATRIC" id="fig|512763.3.peg.4704"/>
<dbReference type="Proteomes" id="UP000061382">
    <property type="component" value="Plasmid 1"/>
</dbReference>